<dbReference type="CDD" id="cd18032">
    <property type="entry name" value="DEXHc_RE_I_III_res"/>
    <property type="match status" value="1"/>
</dbReference>
<feature type="domain" description="Helicase C-terminal" evidence="2">
    <location>
        <begin position="525"/>
        <end position="676"/>
    </location>
</feature>
<reference evidence="3 4" key="1">
    <citation type="submission" date="2019-06" db="EMBL/GenBank/DDBJ databases">
        <title>Metagenome assembled Genome of Spiribacter salinus SL48-SHIP from the microbial mat of Salt Lake 48 (Novosibirsk region, Russia).</title>
        <authorList>
            <person name="Shipova A."/>
            <person name="Rozanov A.S."/>
            <person name="Bryanskaya A.V."/>
            <person name="Peltek S.E."/>
        </authorList>
    </citation>
    <scope>NUCLEOTIDE SEQUENCE [LARGE SCALE GENOMIC DNA]</scope>
    <source>
        <strain evidence="3">SL48-SHIP-2</strain>
    </source>
</reference>
<dbReference type="Proteomes" id="UP000315400">
    <property type="component" value="Unassembled WGS sequence"/>
</dbReference>
<dbReference type="PANTHER" id="PTHR47396:SF1">
    <property type="entry name" value="ATP-DEPENDENT HELICASE IRC3-RELATED"/>
    <property type="match status" value="1"/>
</dbReference>
<dbReference type="InterPro" id="IPR021835">
    <property type="entry name" value="DUF3427"/>
</dbReference>
<feature type="domain" description="Helicase ATP-binding" evidence="1">
    <location>
        <begin position="326"/>
        <end position="474"/>
    </location>
</feature>
<dbReference type="InterPro" id="IPR014001">
    <property type="entry name" value="Helicase_ATP-bd"/>
</dbReference>
<name>A0A540VPB3_9GAMM</name>
<dbReference type="InterPro" id="IPR050742">
    <property type="entry name" value="Helicase_Restrict-Modif_Enz"/>
</dbReference>
<dbReference type="Pfam" id="PF04851">
    <property type="entry name" value="ResIII"/>
    <property type="match status" value="1"/>
</dbReference>
<dbReference type="GO" id="GO:0005524">
    <property type="term" value="F:ATP binding"/>
    <property type="evidence" value="ECO:0007669"/>
    <property type="project" value="InterPro"/>
</dbReference>
<evidence type="ECO:0000313" key="3">
    <source>
        <dbReference type="EMBL" id="TQE98609.1"/>
    </source>
</evidence>
<evidence type="ECO:0000259" key="2">
    <source>
        <dbReference type="PROSITE" id="PS51194"/>
    </source>
</evidence>
<dbReference type="GO" id="GO:0016787">
    <property type="term" value="F:hydrolase activity"/>
    <property type="evidence" value="ECO:0007669"/>
    <property type="project" value="InterPro"/>
</dbReference>
<evidence type="ECO:0000259" key="1">
    <source>
        <dbReference type="PROSITE" id="PS51192"/>
    </source>
</evidence>
<dbReference type="EMBL" id="VIFK01000166">
    <property type="protein sequence ID" value="TQE98609.1"/>
    <property type="molecule type" value="Genomic_DNA"/>
</dbReference>
<dbReference type="InterPro" id="IPR027417">
    <property type="entry name" value="P-loop_NTPase"/>
</dbReference>
<dbReference type="GO" id="GO:0003677">
    <property type="term" value="F:DNA binding"/>
    <property type="evidence" value="ECO:0007669"/>
    <property type="project" value="InterPro"/>
</dbReference>
<dbReference type="SUPFAM" id="SSF52540">
    <property type="entry name" value="P-loop containing nucleoside triphosphate hydrolases"/>
    <property type="match status" value="1"/>
</dbReference>
<dbReference type="SMART" id="SM00490">
    <property type="entry name" value="HELICc"/>
    <property type="match status" value="1"/>
</dbReference>
<dbReference type="SMART" id="SM00487">
    <property type="entry name" value="DEXDc"/>
    <property type="match status" value="1"/>
</dbReference>
<dbReference type="PROSITE" id="PS51194">
    <property type="entry name" value="HELICASE_CTER"/>
    <property type="match status" value="1"/>
</dbReference>
<dbReference type="Pfam" id="PF00271">
    <property type="entry name" value="Helicase_C"/>
    <property type="match status" value="1"/>
</dbReference>
<dbReference type="AlphaFoldDB" id="A0A540VPB3"/>
<dbReference type="Gene3D" id="3.40.50.300">
    <property type="entry name" value="P-loop containing nucleotide triphosphate hydrolases"/>
    <property type="match status" value="2"/>
</dbReference>
<dbReference type="SUPFAM" id="SSF56024">
    <property type="entry name" value="Phospholipase D/nuclease"/>
    <property type="match status" value="1"/>
</dbReference>
<organism evidence="3 4">
    <name type="scientific">Spiribacter salinus</name>
    <dbReference type="NCBI Taxonomy" id="1335746"/>
    <lineage>
        <taxon>Bacteria</taxon>
        <taxon>Pseudomonadati</taxon>
        <taxon>Pseudomonadota</taxon>
        <taxon>Gammaproteobacteria</taxon>
        <taxon>Chromatiales</taxon>
        <taxon>Ectothiorhodospiraceae</taxon>
        <taxon>Spiribacter</taxon>
    </lineage>
</organism>
<dbReference type="InterPro" id="IPR006935">
    <property type="entry name" value="Helicase/UvrB_N"/>
</dbReference>
<dbReference type="GO" id="GO:0005829">
    <property type="term" value="C:cytosol"/>
    <property type="evidence" value="ECO:0007669"/>
    <property type="project" value="TreeGrafter"/>
</dbReference>
<evidence type="ECO:0000313" key="4">
    <source>
        <dbReference type="Proteomes" id="UP000315400"/>
    </source>
</evidence>
<dbReference type="Gene3D" id="3.30.870.10">
    <property type="entry name" value="Endonuclease Chain A"/>
    <property type="match status" value="1"/>
</dbReference>
<gene>
    <name evidence="3" type="ORF">FKY71_12935</name>
</gene>
<proteinExistence type="predicted"/>
<protein>
    <submittedName>
        <fullName evidence="3">DUF3427 domain-containing protein</fullName>
    </submittedName>
</protein>
<dbReference type="InterPro" id="IPR001650">
    <property type="entry name" value="Helicase_C-like"/>
</dbReference>
<comment type="caution">
    <text evidence="3">The sequence shown here is derived from an EMBL/GenBank/DDBJ whole genome shotgun (WGS) entry which is preliminary data.</text>
</comment>
<dbReference type="PROSITE" id="PS51192">
    <property type="entry name" value="HELICASE_ATP_BIND_1"/>
    <property type="match status" value="1"/>
</dbReference>
<dbReference type="PANTHER" id="PTHR47396">
    <property type="entry name" value="TYPE I RESTRICTION ENZYME ECOKI R PROTEIN"/>
    <property type="match status" value="1"/>
</dbReference>
<dbReference type="CDD" id="cd18799">
    <property type="entry name" value="SF2_C_EcoAI-like"/>
    <property type="match status" value="1"/>
</dbReference>
<dbReference type="Pfam" id="PF11907">
    <property type="entry name" value="DUF3427"/>
    <property type="match status" value="1"/>
</dbReference>
<sequence>MGEFRGEEDVTAGSNVPEGSGDHPCVVCAAAASDIVECDAQVILVRQGAGLALAPRRHVARWRELSAAEQATLAARIGPVQALLETANVAARVTLVETGDHVHLRLDPPLAAPGSLLGMPHDRPLISGGEDALHAHLRPLIDQAHAVDLSVSFLMTSGVRVILPHLRDLLDRGGQLRLLTGDYLGVTEPAALRLIADLEGELRLHVFQAAQIPFHPKAWMFTFAGDGGALIVGSSNLSRSALTEGIEWNLRHVDPVDPAPLLAARAAFESLLIRPEVTELTPAWIDAYEDRRIVPQPTITGAPVEAPETEPTPHEVQAEALTALRATRAKGYGAGLVVLATGLGKTFLAAFDSATAARVLFVAHREEILTQAMVAFRAVRPRDRLGRYSGEEKDPEADIVFASVQTLARNSHLTRFDPRAFDYIVIDEFHHAAAATYRRIIDHFQPGFLLGLTATPDRSDGGDLLGLCEENLVYECDLWSGIDRGLLAPFHYFGVPDPVEYSQIPWRSGRFDEAALTEAVATQARAENALEQLAKRGGKKTIGFCVSRRHADFMADFAQARGLRAVAVHSGDTSAPRASALKALEDGDLDIVFAVDMFNEGVDVPSIDTVLMLRPTESPVIWLQQLGRGLRRSAEKTHLAVIDYIGNHRIFLTKFRTLLKLGAGDGALRLALERLNDKLIQFPVGCEVTYDLQALDILRSLIRQPRDGEELAAFYRDFRERHGTRPTASEVQHAGFNPGRTGHEGWLGFVADMRDLSDTQRATWTAHRTLLDEIETTRMTRSYKMLVLRAMIEGNAFPGQIALTELVERVARLARRNPQIKADLSVDPDDTPRLRAVLMQQPLKILAETDWFQLGPGTFQTTFAEAQNPALAPLASELVDWRLLRYLQARDVVYEMPEGTSLAEAAEEADPGPIAPTQGLTIWQEYPRDKIAPHFGAVFNTGSWNAGIVVLKGVRAMILLVTMDKGSMSLGGHYADQFASPTRFVWQAQTSTRRNGLRGRIISGAEAGWTVHLFLRKSKLRDGRAAPFRYAGPVEFAGWEGEAPITVQWDIPEPVPEQLRELYGVNE</sequence>
<accession>A0A540VPB3</accession>